<comment type="similarity">
    <text evidence="1">Belongs to the aldo/keto reductase family.</text>
</comment>
<evidence type="ECO:0000313" key="8">
    <source>
        <dbReference type="Proteomes" id="UP000054481"/>
    </source>
</evidence>
<dbReference type="EMBL" id="KQ030529">
    <property type="protein sequence ID" value="KJZ74065.1"/>
    <property type="molecule type" value="Genomic_DNA"/>
</dbReference>
<feature type="active site" description="Proton donor" evidence="3">
    <location>
        <position position="55"/>
    </location>
</feature>
<gene>
    <name evidence="7" type="ORF">HIM_06514</name>
</gene>
<evidence type="ECO:0000256" key="5">
    <source>
        <dbReference type="PIRSR" id="PIRSR000097-3"/>
    </source>
</evidence>
<evidence type="ECO:0000256" key="2">
    <source>
        <dbReference type="ARBA" id="ARBA00023002"/>
    </source>
</evidence>
<feature type="site" description="Lowers pKa of active site Tyr" evidence="5">
    <location>
        <position position="80"/>
    </location>
</feature>
<reference evidence="7 8" key="1">
    <citation type="journal article" date="2014" name="Genome Biol. Evol.">
        <title>Comparative genomics and transcriptomics analyses reveal divergent lifestyle features of nematode endoparasitic fungus Hirsutella minnesotensis.</title>
        <authorList>
            <person name="Lai Y."/>
            <person name="Liu K."/>
            <person name="Zhang X."/>
            <person name="Zhang X."/>
            <person name="Li K."/>
            <person name="Wang N."/>
            <person name="Shu C."/>
            <person name="Wu Y."/>
            <person name="Wang C."/>
            <person name="Bushley K.E."/>
            <person name="Xiang M."/>
            <person name="Liu X."/>
        </authorList>
    </citation>
    <scope>NUCLEOTIDE SEQUENCE [LARGE SCALE GENOMIC DNA]</scope>
    <source>
        <strain evidence="7 8">3608</strain>
    </source>
</reference>
<sequence length="283" mass="31549">MGELSAESRIPIPKTSVSVPRLGFGVYQLYDQACQQAVVTAFGAGYRHVDSAHMYRNESEVRAAVTKAGLRREDVFLTTKTRSATGDPEKTYRSALESVKNLGGGGDDSYVDLFLIHVPGSSPEARQELWQVLERLHKEGKAKAIGVSNFRVQHLEEMKEYAKIWPPHVNQLELHPWCQHRELAKYCSDNGIVLQAYSPLSCGEYLKDKTLGEVAAKHNKSPAQILIRWGLQKDWVPLPKSGNPDRIKENADVFDFSLDEEDMKALDGLDKGATGAIFPANLR</sequence>
<dbReference type="PANTHER" id="PTHR43827:SF13">
    <property type="entry name" value="ALDO_KETO REDUCTASE FAMILY PROTEIN"/>
    <property type="match status" value="1"/>
</dbReference>
<keyword evidence="8" id="KW-1185">Reference proteome</keyword>
<dbReference type="InterPro" id="IPR036812">
    <property type="entry name" value="NAD(P)_OxRdtase_dom_sf"/>
</dbReference>
<dbReference type="OrthoDB" id="416253at2759"/>
<evidence type="ECO:0000313" key="7">
    <source>
        <dbReference type="EMBL" id="KJZ74065.1"/>
    </source>
</evidence>
<name>A0A0F7ZNN6_9HYPO</name>
<proteinExistence type="inferred from homology"/>
<dbReference type="PRINTS" id="PR00069">
    <property type="entry name" value="ALDKETRDTASE"/>
</dbReference>
<dbReference type="CDD" id="cd19071">
    <property type="entry name" value="AKR_AKR1-5-like"/>
    <property type="match status" value="1"/>
</dbReference>
<dbReference type="GO" id="GO:0016491">
    <property type="term" value="F:oxidoreductase activity"/>
    <property type="evidence" value="ECO:0007669"/>
    <property type="project" value="UniProtKB-KW"/>
</dbReference>
<dbReference type="InterPro" id="IPR023210">
    <property type="entry name" value="NADP_OxRdtase_dom"/>
</dbReference>
<keyword evidence="2" id="KW-0560">Oxidoreductase</keyword>
<feature type="binding site" evidence="4">
    <location>
        <position position="117"/>
    </location>
    <ligand>
        <name>substrate</name>
    </ligand>
</feature>
<dbReference type="InterPro" id="IPR020471">
    <property type="entry name" value="AKR"/>
</dbReference>
<evidence type="ECO:0000256" key="1">
    <source>
        <dbReference type="ARBA" id="ARBA00007905"/>
    </source>
</evidence>
<dbReference type="PANTHER" id="PTHR43827">
    <property type="entry name" value="2,5-DIKETO-D-GLUCONIC ACID REDUCTASE"/>
    <property type="match status" value="1"/>
</dbReference>
<protein>
    <recommendedName>
        <fullName evidence="6">NADP-dependent oxidoreductase domain-containing protein</fullName>
    </recommendedName>
</protein>
<dbReference type="Proteomes" id="UP000054481">
    <property type="component" value="Unassembled WGS sequence"/>
</dbReference>
<organism evidence="7 8">
    <name type="scientific">Hirsutella minnesotensis 3608</name>
    <dbReference type="NCBI Taxonomy" id="1043627"/>
    <lineage>
        <taxon>Eukaryota</taxon>
        <taxon>Fungi</taxon>
        <taxon>Dikarya</taxon>
        <taxon>Ascomycota</taxon>
        <taxon>Pezizomycotina</taxon>
        <taxon>Sordariomycetes</taxon>
        <taxon>Hypocreomycetidae</taxon>
        <taxon>Hypocreales</taxon>
        <taxon>Ophiocordycipitaceae</taxon>
        <taxon>Hirsutella</taxon>
    </lineage>
</organism>
<feature type="domain" description="NADP-dependent oxidoreductase" evidence="6">
    <location>
        <begin position="23"/>
        <end position="270"/>
    </location>
</feature>
<dbReference type="AlphaFoldDB" id="A0A0F7ZNN6"/>
<dbReference type="SUPFAM" id="SSF51430">
    <property type="entry name" value="NAD(P)-linked oxidoreductase"/>
    <property type="match status" value="1"/>
</dbReference>
<evidence type="ECO:0000256" key="3">
    <source>
        <dbReference type="PIRSR" id="PIRSR000097-1"/>
    </source>
</evidence>
<evidence type="ECO:0000259" key="6">
    <source>
        <dbReference type="Pfam" id="PF00248"/>
    </source>
</evidence>
<dbReference type="PIRSF" id="PIRSF000097">
    <property type="entry name" value="AKR"/>
    <property type="match status" value="1"/>
</dbReference>
<dbReference type="PROSITE" id="PS00062">
    <property type="entry name" value="ALDOKETO_REDUCTASE_2"/>
    <property type="match status" value="1"/>
</dbReference>
<dbReference type="FunFam" id="3.20.20.100:FF:000015">
    <property type="entry name" value="Oxidoreductase, aldo/keto reductase family"/>
    <property type="match status" value="1"/>
</dbReference>
<accession>A0A0F7ZNN6</accession>
<dbReference type="Pfam" id="PF00248">
    <property type="entry name" value="Aldo_ket_red"/>
    <property type="match status" value="1"/>
</dbReference>
<dbReference type="InterPro" id="IPR018170">
    <property type="entry name" value="Aldo/ket_reductase_CS"/>
</dbReference>
<evidence type="ECO:0000256" key="4">
    <source>
        <dbReference type="PIRSR" id="PIRSR000097-2"/>
    </source>
</evidence>
<dbReference type="Gene3D" id="3.20.20.100">
    <property type="entry name" value="NADP-dependent oxidoreductase domain"/>
    <property type="match status" value="1"/>
</dbReference>